<name>A0ABU4NMP3_9ACTN</name>
<dbReference type="Proteomes" id="UP001271274">
    <property type="component" value="Unassembled WGS sequence"/>
</dbReference>
<protein>
    <recommendedName>
        <fullName evidence="5">Lipoprotein</fullName>
    </recommendedName>
</protein>
<feature type="signal peptide" evidence="2">
    <location>
        <begin position="1"/>
        <end position="30"/>
    </location>
</feature>
<feature type="region of interest" description="Disordered" evidence="1">
    <location>
        <begin position="118"/>
        <end position="153"/>
    </location>
</feature>
<evidence type="ECO:0000313" key="4">
    <source>
        <dbReference type="Proteomes" id="UP001271274"/>
    </source>
</evidence>
<reference evidence="3 4" key="1">
    <citation type="journal article" date="2023" name="Microb. Genom.">
        <title>Mesoterricola silvestris gen. nov., sp. nov., Mesoterricola sediminis sp. nov., Geothrix oryzae sp. nov., Geothrix edaphica sp. nov., Geothrix rubra sp. nov., and Geothrix limicola sp. nov., six novel members of Acidobacteriota isolated from soils.</title>
        <authorList>
            <person name="Weisberg A.J."/>
            <person name="Pearce E."/>
            <person name="Kramer C.G."/>
            <person name="Chang J.H."/>
            <person name="Clarke C.R."/>
        </authorList>
    </citation>
    <scope>NUCLEOTIDE SEQUENCE [LARGE SCALE GENOMIC DNA]</scope>
    <source>
        <strain evidence="3 4">ID09-01A</strain>
    </source>
</reference>
<sequence length="307" mass="32701">MPHRLHPAQLAPAVLLIVAVIAGCSASASPAPDRPDPAHPTTTATRLSHALPQDPVPMVLPATGADTRLTVGLGAFGQTVSAAVTARCTHDAGRPRPQGPPPMFVRLGALPDLDLLERDGFNSGPAPDLPSVLRATGNSAEPGAASADGSGGDSDAVVSRCGSAGTTAVRSLDALFSPLQSRWWDELDALRNRPQVRRALAKVPACLENRYDLRVNSEDDFFSLVDGRLAEYADDATAFVREDRELAGAYADCMRPVEAVREPLREKLREQFVSENTREIAALRSKLGPAAEELEQRHGVRISFPTP</sequence>
<evidence type="ECO:0008006" key="5">
    <source>
        <dbReference type="Google" id="ProtNLM"/>
    </source>
</evidence>
<organism evidence="3 4">
    <name type="scientific">Streptomyces europaeiscabiei</name>
    <dbReference type="NCBI Taxonomy" id="146819"/>
    <lineage>
        <taxon>Bacteria</taxon>
        <taxon>Bacillati</taxon>
        <taxon>Actinomycetota</taxon>
        <taxon>Actinomycetes</taxon>
        <taxon>Kitasatosporales</taxon>
        <taxon>Streptomycetaceae</taxon>
        <taxon>Streptomyces</taxon>
    </lineage>
</organism>
<dbReference type="PROSITE" id="PS51257">
    <property type="entry name" value="PROKAR_LIPOPROTEIN"/>
    <property type="match status" value="1"/>
</dbReference>
<feature type="compositionally biased region" description="Low complexity" evidence="1">
    <location>
        <begin position="143"/>
        <end position="153"/>
    </location>
</feature>
<comment type="caution">
    <text evidence="3">The sequence shown here is derived from an EMBL/GenBank/DDBJ whole genome shotgun (WGS) entry which is preliminary data.</text>
</comment>
<keyword evidence="4" id="KW-1185">Reference proteome</keyword>
<dbReference type="RefSeq" id="WP_319062716.1">
    <property type="nucleotide sequence ID" value="NZ_JARAYT010000009.1"/>
</dbReference>
<keyword evidence="2" id="KW-0732">Signal</keyword>
<accession>A0ABU4NMP3</accession>
<evidence type="ECO:0000256" key="2">
    <source>
        <dbReference type="SAM" id="SignalP"/>
    </source>
</evidence>
<evidence type="ECO:0000256" key="1">
    <source>
        <dbReference type="SAM" id="MobiDB-lite"/>
    </source>
</evidence>
<gene>
    <name evidence="3" type="ORF">PV662_23705</name>
</gene>
<feature type="chain" id="PRO_5045413574" description="Lipoprotein" evidence="2">
    <location>
        <begin position="31"/>
        <end position="307"/>
    </location>
</feature>
<dbReference type="EMBL" id="JARAYU010000008">
    <property type="protein sequence ID" value="MDX3702725.1"/>
    <property type="molecule type" value="Genomic_DNA"/>
</dbReference>
<evidence type="ECO:0000313" key="3">
    <source>
        <dbReference type="EMBL" id="MDX3702725.1"/>
    </source>
</evidence>
<proteinExistence type="predicted"/>